<organism evidence="2 3">
    <name type="scientific">Terrimicrobium sacchariphilum</name>
    <dbReference type="NCBI Taxonomy" id="690879"/>
    <lineage>
        <taxon>Bacteria</taxon>
        <taxon>Pseudomonadati</taxon>
        <taxon>Verrucomicrobiota</taxon>
        <taxon>Terrimicrobiia</taxon>
        <taxon>Terrimicrobiales</taxon>
        <taxon>Terrimicrobiaceae</taxon>
        <taxon>Terrimicrobium</taxon>
    </lineage>
</organism>
<evidence type="ECO:0000259" key="1">
    <source>
        <dbReference type="SMART" id="SM00827"/>
    </source>
</evidence>
<dbReference type="AlphaFoldDB" id="A0A146G7T7"/>
<gene>
    <name evidence="2" type="ORF">TSACC_22027</name>
</gene>
<dbReference type="GO" id="GO:0004314">
    <property type="term" value="F:[acyl-carrier-protein] S-malonyltransferase activity"/>
    <property type="evidence" value="ECO:0007669"/>
    <property type="project" value="TreeGrafter"/>
</dbReference>
<dbReference type="RefSeq" id="WP_075079325.1">
    <property type="nucleotide sequence ID" value="NZ_BDCO01000002.1"/>
</dbReference>
<reference evidence="3" key="1">
    <citation type="journal article" date="2017" name="Genome Announc.">
        <title>Draft Genome Sequence of Terrimicrobium sacchariphilum NM-5T, a Facultative Anaerobic Soil Bacterium of the Class Spartobacteria.</title>
        <authorList>
            <person name="Qiu Y.L."/>
            <person name="Tourlousse D.M."/>
            <person name="Matsuura N."/>
            <person name="Ohashi A."/>
            <person name="Sekiguchi Y."/>
        </authorList>
    </citation>
    <scope>NUCLEOTIDE SEQUENCE [LARGE SCALE GENOMIC DNA]</scope>
    <source>
        <strain evidence="3">NM-5</strain>
    </source>
</reference>
<proteinExistence type="predicted"/>
<dbReference type="PANTHER" id="PTHR42681:SF6">
    <property type="entry name" value="BLL0263 PROTEIN"/>
    <property type="match status" value="1"/>
</dbReference>
<dbReference type="SMART" id="SM00827">
    <property type="entry name" value="PKS_AT"/>
    <property type="match status" value="1"/>
</dbReference>
<dbReference type="PANTHER" id="PTHR42681">
    <property type="entry name" value="MALONYL-COA-ACYL CARRIER PROTEIN TRANSACYLASE, MITOCHONDRIAL"/>
    <property type="match status" value="1"/>
</dbReference>
<protein>
    <submittedName>
        <fullName evidence="2">Malonyltransferase</fullName>
    </submittedName>
</protein>
<feature type="domain" description="Malonyl-CoA:ACP transacylase (MAT)" evidence="1">
    <location>
        <begin position="7"/>
        <end position="308"/>
    </location>
</feature>
<dbReference type="SUPFAM" id="SSF52151">
    <property type="entry name" value="FabD/lysophospholipase-like"/>
    <property type="match status" value="1"/>
</dbReference>
<dbReference type="OrthoDB" id="9805460at2"/>
<dbReference type="GO" id="GO:0005829">
    <property type="term" value="C:cytosol"/>
    <property type="evidence" value="ECO:0007669"/>
    <property type="project" value="TreeGrafter"/>
</dbReference>
<name>A0A146G7T7_TERSA</name>
<dbReference type="GO" id="GO:0006633">
    <property type="term" value="P:fatty acid biosynthetic process"/>
    <property type="evidence" value="ECO:0007669"/>
    <property type="project" value="TreeGrafter"/>
</dbReference>
<dbReference type="InterPro" id="IPR001227">
    <property type="entry name" value="Ac_transferase_dom_sf"/>
</dbReference>
<dbReference type="STRING" id="690879.TSACC_22027"/>
<evidence type="ECO:0000313" key="2">
    <source>
        <dbReference type="EMBL" id="GAT33610.1"/>
    </source>
</evidence>
<dbReference type="EMBL" id="BDCO01000002">
    <property type="protein sequence ID" value="GAT33610.1"/>
    <property type="molecule type" value="Genomic_DNA"/>
</dbReference>
<dbReference type="InterPro" id="IPR014043">
    <property type="entry name" value="Acyl_transferase_dom"/>
</dbReference>
<sequence length="309" mass="33159">MSQFAIVCSGQGAQTPDLFTSFPFTEKGFALRQRILDARCVGSDVNDWMADPAREPSAIFQNHFSQPLICLYQAMVWAEIADLLPAPAMIAGYSLGELTAYFCAGALSPEDVVRLAGIRAREMDAAGPGGKLIAVTGLSPSMASSLDGALLAIVVSDDHCVIGCSATRAESLARELGAAGARDVVILAVSVASHTALLDAAVEPFRSALQQVGWFDLKTPVLAGISAVKVMRREQMEQVLPEQIHHTVRWDRVQQRIQESGCRVVLELGPGNQLSHMAMARGIEARSVDEFRSVEGIGEWVRATLARLG</sequence>
<keyword evidence="3" id="KW-1185">Reference proteome</keyword>
<dbReference type="InterPro" id="IPR016035">
    <property type="entry name" value="Acyl_Trfase/lysoPLipase"/>
</dbReference>
<dbReference type="InterPro" id="IPR050858">
    <property type="entry name" value="Mal-CoA-ACP_Trans/PKS_FabD"/>
</dbReference>
<comment type="caution">
    <text evidence="2">The sequence shown here is derived from an EMBL/GenBank/DDBJ whole genome shotgun (WGS) entry which is preliminary data.</text>
</comment>
<evidence type="ECO:0000313" key="3">
    <source>
        <dbReference type="Proteomes" id="UP000076023"/>
    </source>
</evidence>
<dbReference type="InParanoid" id="A0A146G7T7"/>
<dbReference type="Gene3D" id="3.40.366.10">
    <property type="entry name" value="Malonyl-Coenzyme A Acyl Carrier Protein, domain 2"/>
    <property type="match status" value="1"/>
</dbReference>
<keyword evidence="2" id="KW-0808">Transferase</keyword>
<dbReference type="Proteomes" id="UP000076023">
    <property type="component" value="Unassembled WGS sequence"/>
</dbReference>
<accession>A0A146G7T7</accession>
<dbReference type="Pfam" id="PF00698">
    <property type="entry name" value="Acyl_transf_1"/>
    <property type="match status" value="1"/>
</dbReference>
<dbReference type="Gene3D" id="3.30.70.250">
    <property type="entry name" value="Malonyl-CoA ACP transacylase, ACP-binding"/>
    <property type="match status" value="1"/>
</dbReference>